<dbReference type="InterPro" id="IPR021796">
    <property type="entry name" value="Tll0287-like_dom"/>
</dbReference>
<dbReference type="Pfam" id="PF11845">
    <property type="entry name" value="Tll0287-like"/>
    <property type="match status" value="1"/>
</dbReference>
<reference evidence="2" key="1">
    <citation type="journal article" date="2019" name="PLoS Negl. Trop. Dis.">
        <title>Revisiting the worldwide diversity of Leptospira species in the environment.</title>
        <authorList>
            <person name="Vincent A.T."/>
            <person name="Schiettekatte O."/>
            <person name="Bourhy P."/>
            <person name="Veyrier F.J."/>
            <person name="Picardeau M."/>
        </authorList>
    </citation>
    <scope>NUCLEOTIDE SEQUENCE [LARGE SCALE GENOMIC DNA]</scope>
    <source>
        <strain evidence="2">201300427</strain>
    </source>
</reference>
<comment type="caution">
    <text evidence="2">The sequence shown here is derived from an EMBL/GenBank/DDBJ whole genome shotgun (WGS) entry which is preliminary data.</text>
</comment>
<gene>
    <name evidence="2" type="ORF">EHS15_03540</name>
</gene>
<evidence type="ECO:0000313" key="2">
    <source>
        <dbReference type="EMBL" id="TGN20300.1"/>
    </source>
</evidence>
<evidence type="ECO:0000259" key="1">
    <source>
        <dbReference type="Pfam" id="PF11845"/>
    </source>
</evidence>
<protein>
    <submittedName>
        <fullName evidence="2">DUF3365 domain-containing protein</fullName>
    </submittedName>
</protein>
<keyword evidence="3" id="KW-1185">Reference proteome</keyword>
<sequence>MIRFLILSLVLFSLQCKGNISDSEKEKQAVSLIGEMQKELLTNLTESIQTKGIEASITHCSKISPELENKLSHSGWNIKRISQKNRNPHHFPDVRQLAVLKQWETVLQEGKKPEVFISKEGSSFLVMKPILLAPNCVVCHGNDTEIDSKVRSKILEIYPNDKAIGYKTGDLRGAFVAEFKE</sequence>
<dbReference type="OrthoDB" id="9797588at2"/>
<feature type="domain" description="Tll0287-like" evidence="1">
    <location>
        <begin position="43"/>
        <end position="176"/>
    </location>
</feature>
<evidence type="ECO:0000313" key="3">
    <source>
        <dbReference type="Proteomes" id="UP000298058"/>
    </source>
</evidence>
<dbReference type="AlphaFoldDB" id="A0A4R9M0U1"/>
<organism evidence="2 3">
    <name type="scientific">Leptospira idonii</name>
    <dbReference type="NCBI Taxonomy" id="1193500"/>
    <lineage>
        <taxon>Bacteria</taxon>
        <taxon>Pseudomonadati</taxon>
        <taxon>Spirochaetota</taxon>
        <taxon>Spirochaetia</taxon>
        <taxon>Leptospirales</taxon>
        <taxon>Leptospiraceae</taxon>
        <taxon>Leptospira</taxon>
    </lineage>
</organism>
<dbReference type="Proteomes" id="UP000298058">
    <property type="component" value="Unassembled WGS sequence"/>
</dbReference>
<name>A0A4R9M0U1_9LEPT</name>
<proteinExistence type="predicted"/>
<accession>A0A4R9M0U1</accession>
<dbReference type="RefSeq" id="WP_135759165.1">
    <property type="nucleotide sequence ID" value="NZ_RQHW01000013.1"/>
</dbReference>
<dbReference type="EMBL" id="RQHW01000013">
    <property type="protein sequence ID" value="TGN20300.1"/>
    <property type="molecule type" value="Genomic_DNA"/>
</dbReference>